<feature type="region of interest" description="Disordered" evidence="1">
    <location>
        <begin position="30"/>
        <end position="126"/>
    </location>
</feature>
<gene>
    <name evidence="3" type="ORF">V6N12_035305</name>
</gene>
<reference evidence="3 4" key="1">
    <citation type="journal article" date="2024" name="G3 (Bethesda)">
        <title>Genome assembly of Hibiscus sabdariffa L. provides insights into metabolisms of medicinal natural products.</title>
        <authorList>
            <person name="Kim T."/>
        </authorList>
    </citation>
    <scope>NUCLEOTIDE SEQUENCE [LARGE SCALE GENOMIC DNA]</scope>
    <source>
        <strain evidence="3">TK-2024</strain>
        <tissue evidence="3">Old leaves</tissue>
    </source>
</reference>
<proteinExistence type="predicted"/>
<sequence>MEKFKAPKQCLLFILAVLSFSILVTSGKAEATTNQKAAPQNEENRAPLPDSLPGINNLPFARPVGNNGKQSGPLGYQQQQDPNYPQQGINQPLSGFRQPFSTTNQPYSGRNQPFSSVNQPLGGTTQDGSMDYAAFDNGVTKEKTSIQSVALRGVPKCRNQALGRTPISQSLLVMTTPCFSRRVSAYALYKTSAPCFSR</sequence>
<accession>A0ABR2BSP7</accession>
<name>A0ABR2BSP7_9ROSI</name>
<keyword evidence="2" id="KW-0732">Signal</keyword>
<feature type="compositionally biased region" description="Polar residues" evidence="1">
    <location>
        <begin position="88"/>
        <end position="126"/>
    </location>
</feature>
<dbReference type="Proteomes" id="UP001472677">
    <property type="component" value="Unassembled WGS sequence"/>
</dbReference>
<evidence type="ECO:0000313" key="4">
    <source>
        <dbReference type="Proteomes" id="UP001472677"/>
    </source>
</evidence>
<evidence type="ECO:0000256" key="2">
    <source>
        <dbReference type="SAM" id="SignalP"/>
    </source>
</evidence>
<comment type="caution">
    <text evidence="3">The sequence shown here is derived from an EMBL/GenBank/DDBJ whole genome shotgun (WGS) entry which is preliminary data.</text>
</comment>
<feature type="signal peptide" evidence="2">
    <location>
        <begin position="1"/>
        <end position="29"/>
    </location>
</feature>
<evidence type="ECO:0000313" key="3">
    <source>
        <dbReference type="EMBL" id="KAK8509982.1"/>
    </source>
</evidence>
<evidence type="ECO:0000256" key="1">
    <source>
        <dbReference type="SAM" id="MobiDB-lite"/>
    </source>
</evidence>
<dbReference type="EMBL" id="JBBPBM010000089">
    <property type="protein sequence ID" value="KAK8509982.1"/>
    <property type="molecule type" value="Genomic_DNA"/>
</dbReference>
<feature type="compositionally biased region" description="Low complexity" evidence="1">
    <location>
        <begin position="76"/>
        <end position="87"/>
    </location>
</feature>
<feature type="chain" id="PRO_5046420397" evidence="2">
    <location>
        <begin position="30"/>
        <end position="198"/>
    </location>
</feature>
<protein>
    <submittedName>
        <fullName evidence="3">Uncharacterized protein</fullName>
    </submittedName>
</protein>
<keyword evidence="4" id="KW-1185">Reference proteome</keyword>
<organism evidence="3 4">
    <name type="scientific">Hibiscus sabdariffa</name>
    <name type="common">roselle</name>
    <dbReference type="NCBI Taxonomy" id="183260"/>
    <lineage>
        <taxon>Eukaryota</taxon>
        <taxon>Viridiplantae</taxon>
        <taxon>Streptophyta</taxon>
        <taxon>Embryophyta</taxon>
        <taxon>Tracheophyta</taxon>
        <taxon>Spermatophyta</taxon>
        <taxon>Magnoliopsida</taxon>
        <taxon>eudicotyledons</taxon>
        <taxon>Gunneridae</taxon>
        <taxon>Pentapetalae</taxon>
        <taxon>rosids</taxon>
        <taxon>malvids</taxon>
        <taxon>Malvales</taxon>
        <taxon>Malvaceae</taxon>
        <taxon>Malvoideae</taxon>
        <taxon>Hibiscus</taxon>
    </lineage>
</organism>